<sequence>MDRFGRIGNVMEHATQLKLIKWYLSAASKIAAIVVMIERRGDDGALVKMRTNPGNGANPDVYTSGAPLLFRYRKATSEIWKEAA</sequence>
<evidence type="ECO:0000313" key="1">
    <source>
        <dbReference type="EMBL" id="MBB3985832.1"/>
    </source>
</evidence>
<dbReference type="Proteomes" id="UP000541426">
    <property type="component" value="Unassembled WGS sequence"/>
</dbReference>
<evidence type="ECO:0000313" key="2">
    <source>
        <dbReference type="Proteomes" id="UP000541426"/>
    </source>
</evidence>
<gene>
    <name evidence="1" type="ORF">GGQ68_002170</name>
</gene>
<comment type="caution">
    <text evidence="1">The sequence shown here is derived from an EMBL/GenBank/DDBJ whole genome shotgun (WGS) entry which is preliminary data.</text>
</comment>
<dbReference type="EMBL" id="JACIEJ010000005">
    <property type="protein sequence ID" value="MBB3985832.1"/>
    <property type="molecule type" value="Genomic_DNA"/>
</dbReference>
<reference evidence="1 2" key="1">
    <citation type="submission" date="2020-08" db="EMBL/GenBank/DDBJ databases">
        <title>Genomic Encyclopedia of Type Strains, Phase IV (KMG-IV): sequencing the most valuable type-strain genomes for metagenomic binning, comparative biology and taxonomic classification.</title>
        <authorList>
            <person name="Goeker M."/>
        </authorList>
    </citation>
    <scope>NUCLEOTIDE SEQUENCE [LARGE SCALE GENOMIC DNA]</scope>
    <source>
        <strain evidence="1 2">DSM 102235</strain>
    </source>
</reference>
<keyword evidence="2" id="KW-1185">Reference proteome</keyword>
<protein>
    <submittedName>
        <fullName evidence="1">Uncharacterized protein</fullName>
    </submittedName>
</protein>
<accession>A0A7W6GSI5</accession>
<dbReference type="RefSeq" id="WP_183965758.1">
    <property type="nucleotide sequence ID" value="NZ_BAABBZ010000007.1"/>
</dbReference>
<dbReference type="AlphaFoldDB" id="A0A7W6GSI5"/>
<name>A0A7W6GSI5_9RHOB</name>
<proteinExistence type="predicted"/>
<organism evidence="1 2">
    <name type="scientific">Sagittula marina</name>
    <dbReference type="NCBI Taxonomy" id="943940"/>
    <lineage>
        <taxon>Bacteria</taxon>
        <taxon>Pseudomonadati</taxon>
        <taxon>Pseudomonadota</taxon>
        <taxon>Alphaproteobacteria</taxon>
        <taxon>Rhodobacterales</taxon>
        <taxon>Roseobacteraceae</taxon>
        <taxon>Sagittula</taxon>
    </lineage>
</organism>